<feature type="region of interest" description="Disordered" evidence="1">
    <location>
        <begin position="706"/>
        <end position="789"/>
    </location>
</feature>
<dbReference type="AlphaFoldDB" id="A0A0F4YHN9"/>
<dbReference type="Proteomes" id="UP000053958">
    <property type="component" value="Unassembled WGS sequence"/>
</dbReference>
<dbReference type="OrthoDB" id="4226134at2759"/>
<evidence type="ECO:0000313" key="2">
    <source>
        <dbReference type="EMBL" id="KKA17704.1"/>
    </source>
</evidence>
<dbReference type="EMBL" id="LASV01000576">
    <property type="protein sequence ID" value="KKA17704.1"/>
    <property type="molecule type" value="Genomic_DNA"/>
</dbReference>
<comment type="caution">
    <text evidence="2">The sequence shown here is derived from an EMBL/GenBank/DDBJ whole genome shotgun (WGS) entry which is preliminary data.</text>
</comment>
<dbReference type="RefSeq" id="XP_013324316.1">
    <property type="nucleotide sequence ID" value="XM_013468862.1"/>
</dbReference>
<organism evidence="2 3">
    <name type="scientific">Rasamsonia emersonii (strain ATCC 16479 / CBS 393.64 / IMI 116815)</name>
    <dbReference type="NCBI Taxonomy" id="1408163"/>
    <lineage>
        <taxon>Eukaryota</taxon>
        <taxon>Fungi</taxon>
        <taxon>Dikarya</taxon>
        <taxon>Ascomycota</taxon>
        <taxon>Pezizomycotina</taxon>
        <taxon>Eurotiomycetes</taxon>
        <taxon>Eurotiomycetidae</taxon>
        <taxon>Eurotiales</taxon>
        <taxon>Trichocomaceae</taxon>
        <taxon>Rasamsonia</taxon>
    </lineage>
</organism>
<feature type="non-terminal residue" evidence="2">
    <location>
        <position position="789"/>
    </location>
</feature>
<accession>A0A0F4YHN9</accession>
<gene>
    <name evidence="2" type="ORF">T310_8358</name>
</gene>
<protein>
    <submittedName>
        <fullName evidence="2">Uncharacterized protein</fullName>
    </submittedName>
</protein>
<evidence type="ECO:0000313" key="3">
    <source>
        <dbReference type="Proteomes" id="UP000053958"/>
    </source>
</evidence>
<feature type="compositionally biased region" description="Basic and acidic residues" evidence="1">
    <location>
        <begin position="746"/>
        <end position="759"/>
    </location>
</feature>
<dbReference type="GeneID" id="25320618"/>
<feature type="compositionally biased region" description="Polar residues" evidence="1">
    <location>
        <begin position="760"/>
        <end position="789"/>
    </location>
</feature>
<evidence type="ECO:0000256" key="1">
    <source>
        <dbReference type="SAM" id="MobiDB-lite"/>
    </source>
</evidence>
<reference evidence="2 3" key="1">
    <citation type="submission" date="2015-04" db="EMBL/GenBank/DDBJ databases">
        <authorList>
            <person name="Heijne W.H."/>
            <person name="Fedorova N.D."/>
            <person name="Nierman W.C."/>
            <person name="Vollebregt A.W."/>
            <person name="Zhao Z."/>
            <person name="Wu L."/>
            <person name="Kumar M."/>
            <person name="Stam H."/>
            <person name="van den Berg M.A."/>
            <person name="Pel H.J."/>
        </authorList>
    </citation>
    <scope>NUCLEOTIDE SEQUENCE [LARGE SCALE GENOMIC DNA]</scope>
    <source>
        <strain evidence="2 3">CBS 393.64</strain>
    </source>
</reference>
<name>A0A0F4YHN9_RASE3</name>
<sequence>MEPAAVTSSIAQLVTFSGNLQIKVTGFTDEVQHAQDKELGLLRRLKRLHDTLEILFTALIRRQSQTGFDHTDQDEQQILETMKEVLQDSDTCISKLVAERRSRFKPKIIKRRAMQRIESRIIPSTARRLCPQCPHNHWFQYGRTSSVLFPIYISDVACNWEAYHEAPRTRVSTLTMSTSVRVELIYCLDPENNLKAWIEKRHFILFASGTVDSLAEIGQQLGWLGAALRSSPFETGVAFCKPYIRKLSSQESGRVFFRIDFVIETIQEGLKPSNCQCWFDLFRNPVVVKGYPIPRRSKIETGLEIPLNIMSALVDTNRVNVFDGKVFIKGFSSMLIPARKSGDLLLHLAPSVQQGWRTWLVFGRDIPCRCPRKQRQTGSDITTGLHTVLEWISKKFVVLWDEGDKRGWLVNGTSALLHLVRASLEQNRTGKFRSVYTFRPDQLVEAASPHTPDSALEVLMHPQNRKLKIYDESGEDANEDVHTNILAQRMERSYYCFQDRVEQLYESLEKMIDYEINANGQQGVKVKFRARTHLEGWDFKDLAMDNDPFYPRVARLQAIGKGWVDFTRSIHAIVLFGKKFGEIIQPAETCKTCDYWAQVPKGTYYLAVSVPDLNEIIDMHGDPQSNPLRICNDIFWHSPDPGDGQCCCMISHPRRTLSKSRNEHSDFSQVLLPSTLSRIIPKRSPRREKLGAVIFGHNMNFPWYWKDHGDPEPGEPPDVAGISKTPRVQSNDSDIGSSLGSLSAGDAERLSDAGLEHQKSSQTSRSLGEESSLSPQLASSATTMENQIP</sequence>
<dbReference type="STRING" id="1408163.A0A0F4YHN9"/>
<feature type="compositionally biased region" description="Low complexity" evidence="1">
    <location>
        <begin position="730"/>
        <end position="745"/>
    </location>
</feature>
<keyword evidence="3" id="KW-1185">Reference proteome</keyword>
<proteinExistence type="predicted"/>